<comment type="caution">
    <text evidence="2">The sequence shown here is derived from an EMBL/GenBank/DDBJ whole genome shotgun (WGS) entry which is preliminary data.</text>
</comment>
<protein>
    <submittedName>
        <fullName evidence="2">Uncharacterized protein</fullName>
    </submittedName>
</protein>
<dbReference type="Proteomes" id="UP001066276">
    <property type="component" value="Chromosome 6"/>
</dbReference>
<evidence type="ECO:0000313" key="3">
    <source>
        <dbReference type="Proteomes" id="UP001066276"/>
    </source>
</evidence>
<sequence>MTRLPSKGSNHAEVRTTHQVFLITSQCAETQVACPKVPAPLPAQALLVHLSMALWYLAAAAVVVEVVVVAAAARLWSVVDPLVLLRTL</sequence>
<evidence type="ECO:0000313" key="2">
    <source>
        <dbReference type="EMBL" id="KAJ1146829.1"/>
    </source>
</evidence>
<dbReference type="EMBL" id="JANPWB010000010">
    <property type="protein sequence ID" value="KAJ1146829.1"/>
    <property type="molecule type" value="Genomic_DNA"/>
</dbReference>
<name>A0AAV7R3Q7_PLEWA</name>
<keyword evidence="3" id="KW-1185">Reference proteome</keyword>
<keyword evidence="1" id="KW-0812">Transmembrane</keyword>
<keyword evidence="1" id="KW-1133">Transmembrane helix</keyword>
<proteinExistence type="predicted"/>
<reference evidence="2" key="1">
    <citation type="journal article" date="2022" name="bioRxiv">
        <title>Sequencing and chromosome-scale assembly of the giantPleurodeles waltlgenome.</title>
        <authorList>
            <person name="Brown T."/>
            <person name="Elewa A."/>
            <person name="Iarovenko S."/>
            <person name="Subramanian E."/>
            <person name="Araus A.J."/>
            <person name="Petzold A."/>
            <person name="Susuki M."/>
            <person name="Suzuki K.-i.T."/>
            <person name="Hayashi T."/>
            <person name="Toyoda A."/>
            <person name="Oliveira C."/>
            <person name="Osipova E."/>
            <person name="Leigh N.D."/>
            <person name="Simon A."/>
            <person name="Yun M.H."/>
        </authorList>
    </citation>
    <scope>NUCLEOTIDE SEQUENCE</scope>
    <source>
        <strain evidence="2">20211129_DDA</strain>
        <tissue evidence="2">Liver</tissue>
    </source>
</reference>
<accession>A0AAV7R3Q7</accession>
<keyword evidence="1" id="KW-0472">Membrane</keyword>
<organism evidence="2 3">
    <name type="scientific">Pleurodeles waltl</name>
    <name type="common">Iberian ribbed newt</name>
    <dbReference type="NCBI Taxonomy" id="8319"/>
    <lineage>
        <taxon>Eukaryota</taxon>
        <taxon>Metazoa</taxon>
        <taxon>Chordata</taxon>
        <taxon>Craniata</taxon>
        <taxon>Vertebrata</taxon>
        <taxon>Euteleostomi</taxon>
        <taxon>Amphibia</taxon>
        <taxon>Batrachia</taxon>
        <taxon>Caudata</taxon>
        <taxon>Salamandroidea</taxon>
        <taxon>Salamandridae</taxon>
        <taxon>Pleurodelinae</taxon>
        <taxon>Pleurodeles</taxon>
    </lineage>
</organism>
<dbReference type="AlphaFoldDB" id="A0AAV7R3Q7"/>
<evidence type="ECO:0000256" key="1">
    <source>
        <dbReference type="SAM" id="Phobius"/>
    </source>
</evidence>
<feature type="transmembrane region" description="Helical" evidence="1">
    <location>
        <begin position="54"/>
        <end position="76"/>
    </location>
</feature>
<gene>
    <name evidence="2" type="ORF">NDU88_013087</name>
</gene>